<dbReference type="PANTHER" id="PTHR43133:SF8">
    <property type="entry name" value="RNA POLYMERASE SIGMA FACTOR HI_1459-RELATED"/>
    <property type="match status" value="1"/>
</dbReference>
<dbReference type="InterPro" id="IPR007627">
    <property type="entry name" value="RNA_pol_sigma70_r2"/>
</dbReference>
<name>A0ABT5YZ28_9ACTN</name>
<gene>
    <name evidence="8" type="ORF">P2L57_13710</name>
</gene>
<comment type="similarity">
    <text evidence="1">Belongs to the sigma-70 factor family. ECF subfamily.</text>
</comment>
<feature type="domain" description="RNA polymerase sigma-70 region 2" evidence="6">
    <location>
        <begin position="27"/>
        <end position="93"/>
    </location>
</feature>
<dbReference type="InterPro" id="IPR014284">
    <property type="entry name" value="RNA_pol_sigma-70_dom"/>
</dbReference>
<keyword evidence="3" id="KW-0731">Sigma factor</keyword>
<sequence>MTQEEFLAQPPAPPMTPMPLDLAAFHQTHRPAYVRWSERYLGSRQDAEEAVDQTFEELARTWNSVLSKENPAAYAWTMMKNRTIDYARARGRRPVLCEAEVFDTVGLRTAIDPMEAIQDNLSLTQALNSLSDRQRDVFFLRHREGFSVADVASHLGITKAGVRSIDRYARRHLRQALAPEREGEHP</sequence>
<evidence type="ECO:0000256" key="4">
    <source>
        <dbReference type="ARBA" id="ARBA00023125"/>
    </source>
</evidence>
<dbReference type="InterPro" id="IPR013325">
    <property type="entry name" value="RNA_pol_sigma_r2"/>
</dbReference>
<dbReference type="Pfam" id="PF04542">
    <property type="entry name" value="Sigma70_r2"/>
    <property type="match status" value="1"/>
</dbReference>
<dbReference type="Gene3D" id="1.10.10.10">
    <property type="entry name" value="Winged helix-like DNA-binding domain superfamily/Winged helix DNA-binding domain"/>
    <property type="match status" value="1"/>
</dbReference>
<evidence type="ECO:0000256" key="2">
    <source>
        <dbReference type="ARBA" id="ARBA00023015"/>
    </source>
</evidence>
<reference evidence="8 9" key="1">
    <citation type="submission" date="2023-03" db="EMBL/GenBank/DDBJ databases">
        <title>Draft genome sequence of type strain Streptomyces ferralitis JCM 14344.</title>
        <authorList>
            <person name="Klaysubun C."/>
            <person name="Duangmal K."/>
        </authorList>
    </citation>
    <scope>NUCLEOTIDE SEQUENCE [LARGE SCALE GENOMIC DNA]</scope>
    <source>
        <strain evidence="8 9">JCM 14344</strain>
    </source>
</reference>
<accession>A0ABT5YZ28</accession>
<feature type="domain" description="RNA polymerase sigma-70 region 4" evidence="7">
    <location>
        <begin position="126"/>
        <end position="175"/>
    </location>
</feature>
<evidence type="ECO:0000259" key="7">
    <source>
        <dbReference type="Pfam" id="PF04545"/>
    </source>
</evidence>
<dbReference type="PANTHER" id="PTHR43133">
    <property type="entry name" value="RNA POLYMERASE ECF-TYPE SIGMA FACTO"/>
    <property type="match status" value="1"/>
</dbReference>
<dbReference type="SUPFAM" id="SSF88659">
    <property type="entry name" value="Sigma3 and sigma4 domains of RNA polymerase sigma factors"/>
    <property type="match status" value="1"/>
</dbReference>
<evidence type="ECO:0000256" key="1">
    <source>
        <dbReference type="ARBA" id="ARBA00010641"/>
    </source>
</evidence>
<dbReference type="Proteomes" id="UP001220022">
    <property type="component" value="Unassembled WGS sequence"/>
</dbReference>
<evidence type="ECO:0000256" key="5">
    <source>
        <dbReference type="ARBA" id="ARBA00023163"/>
    </source>
</evidence>
<dbReference type="Pfam" id="PF04545">
    <property type="entry name" value="Sigma70_r4"/>
    <property type="match status" value="1"/>
</dbReference>
<dbReference type="Gene3D" id="1.10.1740.10">
    <property type="match status" value="1"/>
</dbReference>
<evidence type="ECO:0000256" key="3">
    <source>
        <dbReference type="ARBA" id="ARBA00023082"/>
    </source>
</evidence>
<dbReference type="InterPro" id="IPR039425">
    <property type="entry name" value="RNA_pol_sigma-70-like"/>
</dbReference>
<protein>
    <submittedName>
        <fullName evidence="8">Sigma-70 family RNA polymerase sigma factor</fullName>
    </submittedName>
</protein>
<dbReference type="InterPro" id="IPR007630">
    <property type="entry name" value="RNA_pol_sigma70_r4"/>
</dbReference>
<keyword evidence="5" id="KW-0804">Transcription</keyword>
<dbReference type="InterPro" id="IPR036388">
    <property type="entry name" value="WH-like_DNA-bd_sf"/>
</dbReference>
<dbReference type="NCBIfam" id="TIGR02937">
    <property type="entry name" value="sigma70-ECF"/>
    <property type="match status" value="1"/>
</dbReference>
<proteinExistence type="inferred from homology"/>
<evidence type="ECO:0000313" key="8">
    <source>
        <dbReference type="EMBL" id="MDF2256743.1"/>
    </source>
</evidence>
<dbReference type="RefSeq" id="WP_275813499.1">
    <property type="nucleotide sequence ID" value="NZ_BAAANM010000001.1"/>
</dbReference>
<keyword evidence="9" id="KW-1185">Reference proteome</keyword>
<evidence type="ECO:0000313" key="9">
    <source>
        <dbReference type="Proteomes" id="UP001220022"/>
    </source>
</evidence>
<dbReference type="EMBL" id="JARHTQ010000007">
    <property type="protein sequence ID" value="MDF2256743.1"/>
    <property type="molecule type" value="Genomic_DNA"/>
</dbReference>
<dbReference type="CDD" id="cd06171">
    <property type="entry name" value="Sigma70_r4"/>
    <property type="match status" value="1"/>
</dbReference>
<dbReference type="SUPFAM" id="SSF88946">
    <property type="entry name" value="Sigma2 domain of RNA polymerase sigma factors"/>
    <property type="match status" value="1"/>
</dbReference>
<comment type="caution">
    <text evidence="8">The sequence shown here is derived from an EMBL/GenBank/DDBJ whole genome shotgun (WGS) entry which is preliminary data.</text>
</comment>
<organism evidence="8 9">
    <name type="scientific">Streptantibioticus ferralitis</name>
    <dbReference type="NCBI Taxonomy" id="236510"/>
    <lineage>
        <taxon>Bacteria</taxon>
        <taxon>Bacillati</taxon>
        <taxon>Actinomycetota</taxon>
        <taxon>Actinomycetes</taxon>
        <taxon>Kitasatosporales</taxon>
        <taxon>Streptomycetaceae</taxon>
        <taxon>Streptantibioticus</taxon>
    </lineage>
</organism>
<dbReference type="InterPro" id="IPR013324">
    <property type="entry name" value="RNA_pol_sigma_r3/r4-like"/>
</dbReference>
<keyword evidence="2" id="KW-0805">Transcription regulation</keyword>
<keyword evidence="4" id="KW-0238">DNA-binding</keyword>
<evidence type="ECO:0000259" key="6">
    <source>
        <dbReference type="Pfam" id="PF04542"/>
    </source>
</evidence>